<sequence>MPRRQPKTTAQKAKESVPASSAPSVPPSPPRAAPDDDDTSSENPEEFSPLPNSRAGSQNPEEGDMDPVPEDSVTCLWDDCGIVFTHLPTLIDHIHNGEYRASFSGRKP</sequence>
<dbReference type="Proteomes" id="UP001213000">
    <property type="component" value="Unassembled WGS sequence"/>
</dbReference>
<dbReference type="InterPro" id="IPR036236">
    <property type="entry name" value="Znf_C2H2_sf"/>
</dbReference>
<organism evidence="2 3">
    <name type="scientific">Leucocoprinus birnbaumii</name>
    <dbReference type="NCBI Taxonomy" id="56174"/>
    <lineage>
        <taxon>Eukaryota</taxon>
        <taxon>Fungi</taxon>
        <taxon>Dikarya</taxon>
        <taxon>Basidiomycota</taxon>
        <taxon>Agaricomycotina</taxon>
        <taxon>Agaricomycetes</taxon>
        <taxon>Agaricomycetidae</taxon>
        <taxon>Agaricales</taxon>
        <taxon>Agaricineae</taxon>
        <taxon>Agaricaceae</taxon>
        <taxon>Leucocoprinus</taxon>
    </lineage>
</organism>
<comment type="caution">
    <text evidence="2">The sequence shown here is derived from an EMBL/GenBank/DDBJ whole genome shotgun (WGS) entry which is preliminary data.</text>
</comment>
<proteinExistence type="predicted"/>
<protein>
    <recommendedName>
        <fullName evidence="4">C2H2-type domain-containing protein</fullName>
    </recommendedName>
</protein>
<evidence type="ECO:0008006" key="4">
    <source>
        <dbReference type="Google" id="ProtNLM"/>
    </source>
</evidence>
<accession>A0AAD5VPT5</accession>
<evidence type="ECO:0000313" key="3">
    <source>
        <dbReference type="Proteomes" id="UP001213000"/>
    </source>
</evidence>
<reference evidence="2" key="1">
    <citation type="submission" date="2022-07" db="EMBL/GenBank/DDBJ databases">
        <title>Genome Sequence of Leucocoprinus birnbaumii.</title>
        <authorList>
            <person name="Buettner E."/>
        </authorList>
    </citation>
    <scope>NUCLEOTIDE SEQUENCE</scope>
    <source>
        <strain evidence="2">VT141</strain>
    </source>
</reference>
<feature type="compositionally biased region" description="Polar residues" evidence="1">
    <location>
        <begin position="50"/>
        <end position="60"/>
    </location>
</feature>
<dbReference type="EMBL" id="JANIEX010000504">
    <property type="protein sequence ID" value="KAJ3566216.1"/>
    <property type="molecule type" value="Genomic_DNA"/>
</dbReference>
<keyword evidence="3" id="KW-1185">Reference proteome</keyword>
<feature type="compositionally biased region" description="Acidic residues" evidence="1">
    <location>
        <begin position="35"/>
        <end position="45"/>
    </location>
</feature>
<dbReference type="Gene3D" id="3.30.160.60">
    <property type="entry name" value="Classic Zinc Finger"/>
    <property type="match status" value="1"/>
</dbReference>
<dbReference type="SUPFAM" id="SSF57667">
    <property type="entry name" value="beta-beta-alpha zinc fingers"/>
    <property type="match status" value="1"/>
</dbReference>
<dbReference type="AlphaFoldDB" id="A0AAD5VPT5"/>
<feature type="region of interest" description="Disordered" evidence="1">
    <location>
        <begin position="1"/>
        <end position="73"/>
    </location>
</feature>
<evidence type="ECO:0000313" key="2">
    <source>
        <dbReference type="EMBL" id="KAJ3566216.1"/>
    </source>
</evidence>
<evidence type="ECO:0000256" key="1">
    <source>
        <dbReference type="SAM" id="MobiDB-lite"/>
    </source>
</evidence>
<gene>
    <name evidence="2" type="ORF">NP233_g7139</name>
</gene>
<name>A0AAD5VPT5_9AGAR</name>